<dbReference type="EMBL" id="JAFEKC020000011">
    <property type="protein sequence ID" value="KAK0512028.1"/>
    <property type="molecule type" value="Genomic_DNA"/>
</dbReference>
<feature type="compositionally biased region" description="Polar residues" evidence="1">
    <location>
        <begin position="211"/>
        <end position="225"/>
    </location>
</feature>
<evidence type="ECO:0000313" key="2">
    <source>
        <dbReference type="EMBL" id="KAK0512028.1"/>
    </source>
</evidence>
<feature type="region of interest" description="Disordered" evidence="1">
    <location>
        <begin position="36"/>
        <end position="121"/>
    </location>
</feature>
<dbReference type="AlphaFoldDB" id="A0AA39QZG0"/>
<keyword evidence="3" id="KW-1185">Reference proteome</keyword>
<accession>A0AA39QZG0</accession>
<sequence length="247" mass="27366">MPPYSASKRSDTPESSLEDLQTAALARYLEETGSGLQKYYTSGPSTVTSESQHATESSGIQHELYDAGHQTDPTSVPSQVGDAKPIPSDESDYGSSTDRSRAFDSRTNSDPIEDLRTPLPAEVFGGIGSHFEYDSELTEFHHPVSEREDEAIVNRVAHTHAELQEALTNGAQQMRYHGEPYQVCAQAQSPTGPTDENQTVGLDERQEGQEDLQSAGPQQQPPNSVERASNMRFCYWIFCHWISCIRR</sequence>
<evidence type="ECO:0000313" key="3">
    <source>
        <dbReference type="Proteomes" id="UP001166286"/>
    </source>
</evidence>
<reference evidence="2" key="1">
    <citation type="submission" date="2023-03" db="EMBL/GenBank/DDBJ databases">
        <title>Complete genome of Cladonia borealis.</title>
        <authorList>
            <person name="Park H."/>
        </authorList>
    </citation>
    <scope>NUCLEOTIDE SEQUENCE</scope>
    <source>
        <strain evidence="2">ANT050790</strain>
    </source>
</reference>
<comment type="caution">
    <text evidence="2">The sequence shown here is derived from an EMBL/GenBank/DDBJ whole genome shotgun (WGS) entry which is preliminary data.</text>
</comment>
<feature type="compositionally biased region" description="Polar residues" evidence="1">
    <location>
        <begin position="185"/>
        <end position="200"/>
    </location>
</feature>
<organism evidence="2 3">
    <name type="scientific">Cladonia borealis</name>
    <dbReference type="NCBI Taxonomy" id="184061"/>
    <lineage>
        <taxon>Eukaryota</taxon>
        <taxon>Fungi</taxon>
        <taxon>Dikarya</taxon>
        <taxon>Ascomycota</taxon>
        <taxon>Pezizomycotina</taxon>
        <taxon>Lecanoromycetes</taxon>
        <taxon>OSLEUM clade</taxon>
        <taxon>Lecanoromycetidae</taxon>
        <taxon>Lecanorales</taxon>
        <taxon>Lecanorineae</taxon>
        <taxon>Cladoniaceae</taxon>
        <taxon>Cladonia</taxon>
    </lineage>
</organism>
<name>A0AA39QZG0_9LECA</name>
<feature type="region of interest" description="Disordered" evidence="1">
    <location>
        <begin position="185"/>
        <end position="225"/>
    </location>
</feature>
<proteinExistence type="predicted"/>
<gene>
    <name evidence="2" type="ORF">JMJ35_005156</name>
</gene>
<evidence type="ECO:0000256" key="1">
    <source>
        <dbReference type="SAM" id="MobiDB-lite"/>
    </source>
</evidence>
<feature type="compositionally biased region" description="Polar residues" evidence="1">
    <location>
        <begin position="39"/>
        <end position="60"/>
    </location>
</feature>
<protein>
    <submittedName>
        <fullName evidence="2">Uncharacterized protein</fullName>
    </submittedName>
</protein>
<dbReference type="Proteomes" id="UP001166286">
    <property type="component" value="Unassembled WGS sequence"/>
</dbReference>